<dbReference type="AlphaFoldDB" id="A0A6J4HHR7"/>
<gene>
    <name evidence="2" type="ORF">AVDCRST_MAG50-618</name>
</gene>
<feature type="chain" id="PRO_5039233629" description="Glycoside hydrolase family 5 domain-containing protein" evidence="1">
    <location>
        <begin position="20"/>
        <end position="450"/>
    </location>
</feature>
<dbReference type="InterPro" id="IPR017853">
    <property type="entry name" value="GH"/>
</dbReference>
<evidence type="ECO:0000256" key="1">
    <source>
        <dbReference type="SAM" id="SignalP"/>
    </source>
</evidence>
<name>A0A6J4HHR7_9ACTN</name>
<sequence length="450" mass="48028">MRLYAGVAGAALVIALVAAQCVSRPDPPAETGPFRRSPVAIGAVAGSADAFVDSIGVNTHLRYSDTSYGEFPLVKQRLLELGIRHIRDEVTRDTPDVYARLNDLSRSGIRSTLVMGRPEYGGKKNPYGSLDQLYQVFVDELLDTAVAVEGPNEMDLSDVGGWASKTSSYQKRLYARMSKSGSTRDLLVLAPSIGRYEDRSRYIQMGNLVSATDIGNLHLYPGGVMLTTDRLNESLEHGALVAGNAAVHITETGYHQSPSATDQPEGHPATTPAEAGVLMPRILAEAFRGGVDRTFIYELVDQYNDPRTAESNFGLLTWDFRPKPAFTSVKNLLSIVSDRTARGAPAGAPAPGLDIRTSSGDVRTLVLQKADGTLLLLVWREVPPSPTLACADSSPAGSVAVTVAAASGFGVARTYRPSCSAEPLREAAVTGELTVSATADITVIELVRQP</sequence>
<reference evidence="2" key="1">
    <citation type="submission" date="2020-02" db="EMBL/GenBank/DDBJ databases">
        <authorList>
            <person name="Meier V. D."/>
        </authorList>
    </citation>
    <scope>NUCLEOTIDE SEQUENCE</scope>
    <source>
        <strain evidence="2">AVDCRST_MAG50</strain>
    </source>
</reference>
<dbReference type="SUPFAM" id="SSF51445">
    <property type="entry name" value="(Trans)glycosidases"/>
    <property type="match status" value="1"/>
</dbReference>
<keyword evidence="1" id="KW-0732">Signal</keyword>
<accession>A0A6J4HHR7</accession>
<dbReference type="EMBL" id="CADCTF010000031">
    <property type="protein sequence ID" value="CAA9221701.1"/>
    <property type="molecule type" value="Genomic_DNA"/>
</dbReference>
<evidence type="ECO:0008006" key="3">
    <source>
        <dbReference type="Google" id="ProtNLM"/>
    </source>
</evidence>
<protein>
    <recommendedName>
        <fullName evidence="3">Glycoside hydrolase family 5 domain-containing protein</fullName>
    </recommendedName>
</protein>
<dbReference type="Gene3D" id="3.20.20.80">
    <property type="entry name" value="Glycosidases"/>
    <property type="match status" value="1"/>
</dbReference>
<feature type="signal peptide" evidence="1">
    <location>
        <begin position="1"/>
        <end position="19"/>
    </location>
</feature>
<organism evidence="2">
    <name type="scientific">uncultured Acidimicrobiales bacterium</name>
    <dbReference type="NCBI Taxonomy" id="310071"/>
    <lineage>
        <taxon>Bacteria</taxon>
        <taxon>Bacillati</taxon>
        <taxon>Actinomycetota</taxon>
        <taxon>Acidimicrobiia</taxon>
        <taxon>Acidimicrobiales</taxon>
        <taxon>environmental samples</taxon>
    </lineage>
</organism>
<proteinExistence type="predicted"/>
<evidence type="ECO:0000313" key="2">
    <source>
        <dbReference type="EMBL" id="CAA9221701.1"/>
    </source>
</evidence>